<dbReference type="RefSeq" id="WP_208919963.1">
    <property type="nucleotide sequence ID" value="NZ_LT840184.1"/>
</dbReference>
<dbReference type="InterPro" id="IPR032675">
    <property type="entry name" value="LRR_dom_sf"/>
</dbReference>
<dbReference type="SUPFAM" id="SSF52047">
    <property type="entry name" value="RNI-like"/>
    <property type="match status" value="1"/>
</dbReference>
<evidence type="ECO:0000313" key="1">
    <source>
        <dbReference type="EMBL" id="SMF85590.1"/>
    </source>
</evidence>
<organism evidence="1 2">
    <name type="scientific">Paenibacillus uliginis N3/975</name>
    <dbReference type="NCBI Taxonomy" id="1313296"/>
    <lineage>
        <taxon>Bacteria</taxon>
        <taxon>Bacillati</taxon>
        <taxon>Bacillota</taxon>
        <taxon>Bacilli</taxon>
        <taxon>Bacillales</taxon>
        <taxon>Paenibacillaceae</taxon>
        <taxon>Paenibacillus</taxon>
    </lineage>
</organism>
<name>A0A1X7HGP9_9BACL</name>
<protein>
    <recommendedName>
        <fullName evidence="3">Leucine-rich repeat domain-containing protein</fullName>
    </recommendedName>
</protein>
<keyword evidence="2" id="KW-1185">Reference proteome</keyword>
<reference evidence="1 2" key="1">
    <citation type="submission" date="2017-04" db="EMBL/GenBank/DDBJ databases">
        <authorList>
            <person name="Afonso C.L."/>
            <person name="Miller P.J."/>
            <person name="Scott M.A."/>
            <person name="Spackman E."/>
            <person name="Goraichik I."/>
            <person name="Dimitrov K.M."/>
            <person name="Suarez D.L."/>
            <person name="Swayne D.E."/>
        </authorList>
    </citation>
    <scope>NUCLEOTIDE SEQUENCE [LARGE SCALE GENOMIC DNA]</scope>
    <source>
        <strain evidence="1 2">N3/975</strain>
    </source>
</reference>
<dbReference type="Gene3D" id="3.80.10.10">
    <property type="entry name" value="Ribonuclease Inhibitor"/>
    <property type="match status" value="1"/>
</dbReference>
<evidence type="ECO:0008006" key="3">
    <source>
        <dbReference type="Google" id="ProtNLM"/>
    </source>
</evidence>
<dbReference type="AlphaFoldDB" id="A0A1X7HGP9"/>
<accession>A0A1X7HGP9</accession>
<gene>
    <name evidence="1" type="ORF">SAMN05661091_3066</name>
</gene>
<dbReference type="EMBL" id="LT840184">
    <property type="protein sequence ID" value="SMF85590.1"/>
    <property type="molecule type" value="Genomic_DNA"/>
</dbReference>
<evidence type="ECO:0000313" key="2">
    <source>
        <dbReference type="Proteomes" id="UP000192940"/>
    </source>
</evidence>
<sequence length="203" mass="23520">MQVDGDALIEHLKRMNGIDLYVERKEDLTAIAGFKYLKTIDIYRSMEPDLEEWKDVHFENLSFKKCKFKELGNTAAISGLTTIDVLGCRSLERFTGNNRRIKRLVVDDCKKLDLRTLKTFEGIETLIVNSCPIEMNLTESGGLKNVKHIDFILCEVQVDLIHLKEYFPNLESLHISQMKKEYGMQLKELNPNVEISSRSFRFV</sequence>
<dbReference type="Proteomes" id="UP000192940">
    <property type="component" value="Chromosome I"/>
</dbReference>
<proteinExistence type="predicted"/>